<reference evidence="1 2" key="1">
    <citation type="submission" date="2020-12" db="EMBL/GenBank/DDBJ databases">
        <title>Concerted genomic and epigenomic changes stabilize Arabidopsis allopolyploids.</title>
        <authorList>
            <person name="Chen Z."/>
        </authorList>
    </citation>
    <scope>NUCLEOTIDE SEQUENCE [LARGE SCALE GENOMIC DNA]</scope>
    <source>
        <strain evidence="1">Allo738</strain>
        <tissue evidence="1">Leaf</tissue>
    </source>
</reference>
<name>A0A8T2FWW3_9BRAS</name>
<evidence type="ECO:0000313" key="2">
    <source>
        <dbReference type="Proteomes" id="UP000694240"/>
    </source>
</evidence>
<proteinExistence type="predicted"/>
<evidence type="ECO:0000313" key="1">
    <source>
        <dbReference type="EMBL" id="KAG7639244.1"/>
    </source>
</evidence>
<dbReference type="EMBL" id="JAEFBK010000002">
    <property type="protein sequence ID" value="KAG7639244.1"/>
    <property type="molecule type" value="Genomic_DNA"/>
</dbReference>
<organism evidence="1 2">
    <name type="scientific">Arabidopsis thaliana x Arabidopsis arenosa</name>
    <dbReference type="NCBI Taxonomy" id="1240361"/>
    <lineage>
        <taxon>Eukaryota</taxon>
        <taxon>Viridiplantae</taxon>
        <taxon>Streptophyta</taxon>
        <taxon>Embryophyta</taxon>
        <taxon>Tracheophyta</taxon>
        <taxon>Spermatophyta</taxon>
        <taxon>Magnoliopsida</taxon>
        <taxon>eudicotyledons</taxon>
        <taxon>Gunneridae</taxon>
        <taxon>Pentapetalae</taxon>
        <taxon>rosids</taxon>
        <taxon>malvids</taxon>
        <taxon>Brassicales</taxon>
        <taxon>Brassicaceae</taxon>
        <taxon>Camelineae</taxon>
        <taxon>Arabidopsis</taxon>
    </lineage>
</organism>
<dbReference type="AlphaFoldDB" id="A0A8T2FWW3"/>
<protein>
    <submittedName>
        <fullName evidence="1">Uncharacterized protein</fullName>
    </submittedName>
</protein>
<accession>A0A8T2FWW3</accession>
<sequence length="33" mass="3637">MINDNDGGDVGSLSSWDSGKANCFFISHHIFHK</sequence>
<keyword evidence="2" id="KW-1185">Reference proteome</keyword>
<dbReference type="Proteomes" id="UP000694240">
    <property type="component" value="Chromosome 2"/>
</dbReference>
<comment type="caution">
    <text evidence="1">The sequence shown here is derived from an EMBL/GenBank/DDBJ whole genome shotgun (WGS) entry which is preliminary data.</text>
</comment>
<gene>
    <name evidence="1" type="ORF">ISN45_At02g035870</name>
</gene>